<organism evidence="2 3">
    <name type="scientific">Marinibaculum pumilum</name>
    <dbReference type="NCBI Taxonomy" id="1766165"/>
    <lineage>
        <taxon>Bacteria</taxon>
        <taxon>Pseudomonadati</taxon>
        <taxon>Pseudomonadota</taxon>
        <taxon>Alphaproteobacteria</taxon>
        <taxon>Rhodospirillales</taxon>
        <taxon>Rhodospirillaceae</taxon>
        <taxon>Marinibaculum</taxon>
    </lineage>
</organism>
<evidence type="ECO:0000313" key="3">
    <source>
        <dbReference type="Proteomes" id="UP001595528"/>
    </source>
</evidence>
<reference evidence="3" key="1">
    <citation type="journal article" date="2019" name="Int. J. Syst. Evol. Microbiol.">
        <title>The Global Catalogue of Microorganisms (GCM) 10K type strain sequencing project: providing services to taxonomists for standard genome sequencing and annotation.</title>
        <authorList>
            <consortium name="The Broad Institute Genomics Platform"/>
            <consortium name="The Broad Institute Genome Sequencing Center for Infectious Disease"/>
            <person name="Wu L."/>
            <person name="Ma J."/>
        </authorList>
    </citation>
    <scope>NUCLEOTIDE SEQUENCE [LARGE SCALE GENOMIC DNA]</scope>
    <source>
        <strain evidence="3">KCTC 42964</strain>
    </source>
</reference>
<feature type="region of interest" description="Disordered" evidence="1">
    <location>
        <begin position="1"/>
        <end position="27"/>
    </location>
</feature>
<dbReference type="RefSeq" id="WP_379905656.1">
    <property type="nucleotide sequence ID" value="NZ_JBHRTR010000046.1"/>
</dbReference>
<comment type="caution">
    <text evidence="2">The sequence shown here is derived from an EMBL/GenBank/DDBJ whole genome shotgun (WGS) entry which is preliminary data.</text>
</comment>
<proteinExistence type="predicted"/>
<accession>A0ABV7L7G1</accession>
<evidence type="ECO:0000256" key="1">
    <source>
        <dbReference type="SAM" id="MobiDB-lite"/>
    </source>
</evidence>
<evidence type="ECO:0000313" key="2">
    <source>
        <dbReference type="EMBL" id="MFC3230464.1"/>
    </source>
</evidence>
<sequence length="327" mass="34877">MNIQPSLSPVLLPARPEERPPLPNEPVVRDWPRQAALSAACLAPELAALERFFLWLRAELDPRLRAAKPVSFGKSYPLGQCLEISRAAKLALRGLNGMAPPEGPARRGRDALHAFLAAGGTMRQVWGDLRGAYFQNAFLVGTYYVDIANDTVIAAKPKVEIKPLAEADFRPVRDFAHYATVARRYWDARVLPNHLLPELAPWVPAVTIYPGSGVQLDAPTYYMVALCRAGAFAPSEALLAAAPLAHGLFDLLAGRLAAAGLAVPVSPQAGREAALAACRQGRAAGWPLDDGRADRAVRGALHASRQLAGITAAYAFTAMPAASAAAD</sequence>
<keyword evidence="3" id="KW-1185">Reference proteome</keyword>
<dbReference type="EMBL" id="JBHRTR010000046">
    <property type="protein sequence ID" value="MFC3230464.1"/>
    <property type="molecule type" value="Genomic_DNA"/>
</dbReference>
<name>A0ABV7L7G1_9PROT</name>
<gene>
    <name evidence="2" type="ORF">ACFOGJ_24665</name>
</gene>
<dbReference type="Proteomes" id="UP001595528">
    <property type="component" value="Unassembled WGS sequence"/>
</dbReference>
<protein>
    <submittedName>
        <fullName evidence="2">Uncharacterized protein</fullName>
    </submittedName>
</protein>